<evidence type="ECO:0000313" key="1">
    <source>
        <dbReference type="EMBL" id="KAJ6436867.1"/>
    </source>
</evidence>
<dbReference type="Proteomes" id="UP001163105">
    <property type="component" value="Unassembled WGS sequence"/>
</dbReference>
<evidence type="ECO:0000313" key="2">
    <source>
        <dbReference type="Proteomes" id="UP001163105"/>
    </source>
</evidence>
<organism evidence="1 2">
    <name type="scientific">Purpureocillium lavendulum</name>
    <dbReference type="NCBI Taxonomy" id="1247861"/>
    <lineage>
        <taxon>Eukaryota</taxon>
        <taxon>Fungi</taxon>
        <taxon>Dikarya</taxon>
        <taxon>Ascomycota</taxon>
        <taxon>Pezizomycotina</taxon>
        <taxon>Sordariomycetes</taxon>
        <taxon>Hypocreomycetidae</taxon>
        <taxon>Hypocreales</taxon>
        <taxon>Ophiocordycipitaceae</taxon>
        <taxon>Purpureocillium</taxon>
    </lineage>
</organism>
<protein>
    <submittedName>
        <fullName evidence="1">Uncharacterized protein</fullName>
    </submittedName>
</protein>
<keyword evidence="2" id="KW-1185">Reference proteome</keyword>
<sequence>MSDSKIDKTELKAYEEELEKHDECGGKAAGLLFLFCLGSFSGAPCFTSAANYQVDTSDKGV</sequence>
<reference evidence="1" key="1">
    <citation type="submission" date="2023-01" db="EMBL/GenBank/DDBJ databases">
        <title>The growth and conidiation of Purpureocillium lavendulum are regulated by nitrogen source and histone H3K14 acetylation.</title>
        <authorList>
            <person name="Tang P."/>
            <person name="Han J."/>
            <person name="Zhang C."/>
            <person name="Tang P."/>
            <person name="Qi F."/>
            <person name="Zhang K."/>
            <person name="Liang L."/>
        </authorList>
    </citation>
    <scope>NUCLEOTIDE SEQUENCE</scope>
    <source>
        <strain evidence="1">YMF1.00683</strain>
    </source>
</reference>
<accession>A0AB34FCX8</accession>
<gene>
    <name evidence="1" type="ORF">O9K51_10635</name>
</gene>
<dbReference type="AlphaFoldDB" id="A0AB34FCX8"/>
<dbReference type="EMBL" id="JAQHRD010000016">
    <property type="protein sequence ID" value="KAJ6436867.1"/>
    <property type="molecule type" value="Genomic_DNA"/>
</dbReference>
<comment type="caution">
    <text evidence="1">The sequence shown here is derived from an EMBL/GenBank/DDBJ whole genome shotgun (WGS) entry which is preliminary data.</text>
</comment>
<name>A0AB34FCX8_9HYPO</name>
<proteinExistence type="predicted"/>